<dbReference type="STRING" id="1848.SAMN05443637_13074"/>
<dbReference type="Proteomes" id="UP000184363">
    <property type="component" value="Unassembled WGS sequence"/>
</dbReference>
<dbReference type="EMBL" id="FRAP01000030">
    <property type="protein sequence ID" value="SHL47726.1"/>
    <property type="molecule type" value="Genomic_DNA"/>
</dbReference>
<proteinExistence type="predicted"/>
<evidence type="ECO:0000313" key="1">
    <source>
        <dbReference type="EMBL" id="SHL47726.1"/>
    </source>
</evidence>
<organism evidence="1 2">
    <name type="scientific">Pseudonocardia thermophila</name>
    <dbReference type="NCBI Taxonomy" id="1848"/>
    <lineage>
        <taxon>Bacteria</taxon>
        <taxon>Bacillati</taxon>
        <taxon>Actinomycetota</taxon>
        <taxon>Actinomycetes</taxon>
        <taxon>Pseudonocardiales</taxon>
        <taxon>Pseudonocardiaceae</taxon>
        <taxon>Pseudonocardia</taxon>
    </lineage>
</organism>
<accession>A0A1M7AYP9</accession>
<protein>
    <submittedName>
        <fullName evidence="1">Uncharacterized protein</fullName>
    </submittedName>
</protein>
<dbReference type="AlphaFoldDB" id="A0A1M7AYP9"/>
<keyword evidence="2" id="KW-1185">Reference proteome</keyword>
<evidence type="ECO:0000313" key="2">
    <source>
        <dbReference type="Proteomes" id="UP000184363"/>
    </source>
</evidence>
<reference evidence="1 2" key="1">
    <citation type="submission" date="2016-11" db="EMBL/GenBank/DDBJ databases">
        <authorList>
            <person name="Jaros S."/>
            <person name="Januszkiewicz K."/>
            <person name="Wedrychowicz H."/>
        </authorList>
    </citation>
    <scope>NUCLEOTIDE SEQUENCE [LARGE SCALE GENOMIC DNA]</scope>
    <source>
        <strain evidence="1 2">DSM 43832</strain>
    </source>
</reference>
<dbReference type="RefSeq" id="WP_073460420.1">
    <property type="nucleotide sequence ID" value="NZ_FRAP01000030.1"/>
</dbReference>
<gene>
    <name evidence="1" type="ORF">SAMN05443637_13074</name>
</gene>
<name>A0A1M7AYP9_PSETH</name>
<sequence>MILDVVPVRPRVEMTAVLVTSTNQQQVAEWVGTGAFVQQIECGRVAVLREDGVSYDFADPGDWVVRGPAGAVVVAADEFYRDFEVLRP</sequence>